<dbReference type="EMBL" id="CP011011">
    <property type="protein sequence ID" value="ATC83417.1"/>
    <property type="molecule type" value="Genomic_DNA"/>
</dbReference>
<organism evidence="1 2">
    <name type="scientific">Pseudoalteromonas agarivorans DSM 14585</name>
    <dbReference type="NCBI Taxonomy" id="1312369"/>
    <lineage>
        <taxon>Bacteria</taxon>
        <taxon>Pseudomonadati</taxon>
        <taxon>Pseudomonadota</taxon>
        <taxon>Gammaproteobacteria</taxon>
        <taxon>Alteromonadales</taxon>
        <taxon>Pseudoalteromonadaceae</taxon>
        <taxon>Pseudoalteromonas</taxon>
    </lineage>
</organism>
<reference evidence="1" key="1">
    <citation type="submission" date="2015-03" db="EMBL/GenBank/DDBJ databases">
        <authorList>
            <person name="Xie B.-B."/>
            <person name="Rong J.-C."/>
            <person name="Qin Q.-L."/>
            <person name="Zhang Y.-Z."/>
        </authorList>
    </citation>
    <scope>NUCLEOTIDE SEQUENCE</scope>
    <source>
        <strain evidence="1">DSM 14585</strain>
    </source>
</reference>
<accession>A0ACA8DYT6</accession>
<keyword evidence="2" id="KW-1185">Reference proteome</keyword>
<sequence length="202" mass="23112">MGNLHNKLHIIPPKTIIFQEVIVSIIDKIQSFSAKIQPFFDQFGAHKVHLSPEVFGCLKNNGEPIGNQLILRSLSFSDGKPRRDFVYTDPDGSFRFPEKTIRSDEPSVPFKEIFTNQYITTTINRKKFIIWRATLIGKNPINEFTSKLSSLNADITNEAILFSFSSSREEMSLEGTSICRWDKDFEVIDVDKHLNLTSDKVK</sequence>
<name>A0ACA8DYT6_9GAMM</name>
<proteinExistence type="predicted"/>
<evidence type="ECO:0000313" key="1">
    <source>
        <dbReference type="EMBL" id="ATC83417.1"/>
    </source>
</evidence>
<gene>
    <name evidence="1" type="ORF">PAGA_a3249</name>
</gene>
<protein>
    <submittedName>
        <fullName evidence="1">Uncharacterized protein</fullName>
    </submittedName>
</protein>
<dbReference type="Proteomes" id="UP000217277">
    <property type="component" value="Chromosome I"/>
</dbReference>
<evidence type="ECO:0000313" key="2">
    <source>
        <dbReference type="Proteomes" id="UP000217277"/>
    </source>
</evidence>